<dbReference type="Gene3D" id="1.25.40.20">
    <property type="entry name" value="Ankyrin repeat-containing domain"/>
    <property type="match status" value="1"/>
</dbReference>
<sequence>MKTKDSAQYFDGRMLEMAQAIQSNDMARLRQLAMGQNLNQPGRQGMTLLWFAIQPDSLNFEAVKTLVSLGVDPAVPPIGDIGSPLDYAFLNRKKPDDATGLKLLQAMLDGGMSPNKRNRHGTTLLQLACGPRSGSLALVQVLLQRGADINASDSIGRTALHQAITADHTDIALYLVQHGAKVDSYTVNGATIGWSVKLTLDRMQPGPVRTQFEQLRDLIVSKGVKWPPEPRK</sequence>
<dbReference type="RefSeq" id="WP_187724683.1">
    <property type="nucleotide sequence ID" value="NZ_CP060783.1"/>
</dbReference>
<keyword evidence="2 3" id="KW-0040">ANK repeat</keyword>
<dbReference type="AlphaFoldDB" id="A0A7H0GLC5"/>
<dbReference type="PANTHER" id="PTHR24171">
    <property type="entry name" value="ANKYRIN REPEAT DOMAIN-CONTAINING PROTEIN 39-RELATED"/>
    <property type="match status" value="1"/>
</dbReference>
<evidence type="ECO:0000256" key="1">
    <source>
        <dbReference type="ARBA" id="ARBA00022737"/>
    </source>
</evidence>
<dbReference type="SMART" id="SM00248">
    <property type="entry name" value="ANK"/>
    <property type="match status" value="4"/>
</dbReference>
<dbReference type="InterPro" id="IPR002110">
    <property type="entry name" value="Ankyrin_rpt"/>
</dbReference>
<evidence type="ECO:0000256" key="3">
    <source>
        <dbReference type="PROSITE-ProRule" id="PRU00023"/>
    </source>
</evidence>
<evidence type="ECO:0000256" key="2">
    <source>
        <dbReference type="ARBA" id="ARBA00023043"/>
    </source>
</evidence>
<accession>A0A7H0GLC5</accession>
<dbReference type="PROSITE" id="PS50297">
    <property type="entry name" value="ANK_REP_REGION"/>
    <property type="match status" value="2"/>
</dbReference>
<dbReference type="EMBL" id="CP060783">
    <property type="protein sequence ID" value="QNP49091.1"/>
    <property type="molecule type" value="Genomic_DNA"/>
</dbReference>
<dbReference type="PROSITE" id="PS50088">
    <property type="entry name" value="ANK_REPEAT"/>
    <property type="match status" value="2"/>
</dbReference>
<evidence type="ECO:0000313" key="5">
    <source>
        <dbReference type="Proteomes" id="UP000516028"/>
    </source>
</evidence>
<protein>
    <submittedName>
        <fullName evidence="4">Ankyrin repeat domain-containing protein</fullName>
    </submittedName>
</protein>
<name>A0A7H0GLC5_9BURK</name>
<dbReference type="Pfam" id="PF12796">
    <property type="entry name" value="Ank_2"/>
    <property type="match status" value="1"/>
</dbReference>
<dbReference type="KEGG" id="daer:H9K75_02770"/>
<evidence type="ECO:0000313" key="4">
    <source>
        <dbReference type="EMBL" id="QNP49091.1"/>
    </source>
</evidence>
<reference evidence="4 5" key="1">
    <citation type="submission" date="2020-08" db="EMBL/GenBank/DDBJ databases">
        <title>Genome sequence of Diaphorobacter aerolatus KACC 16536T.</title>
        <authorList>
            <person name="Hyun D.-W."/>
            <person name="Bae J.-W."/>
        </authorList>
    </citation>
    <scope>NUCLEOTIDE SEQUENCE [LARGE SCALE GENOMIC DNA]</scope>
    <source>
        <strain evidence="4 5">KACC 16536</strain>
    </source>
</reference>
<dbReference type="InterPro" id="IPR036770">
    <property type="entry name" value="Ankyrin_rpt-contain_sf"/>
</dbReference>
<gene>
    <name evidence="4" type="ORF">H9K75_02770</name>
</gene>
<dbReference type="Proteomes" id="UP000516028">
    <property type="component" value="Chromosome"/>
</dbReference>
<dbReference type="SUPFAM" id="SSF48403">
    <property type="entry name" value="Ankyrin repeat"/>
    <property type="match status" value="1"/>
</dbReference>
<keyword evidence="5" id="KW-1185">Reference proteome</keyword>
<organism evidence="4 5">
    <name type="scientific">Diaphorobacter aerolatus</name>
    <dbReference type="NCBI Taxonomy" id="1288495"/>
    <lineage>
        <taxon>Bacteria</taxon>
        <taxon>Pseudomonadati</taxon>
        <taxon>Pseudomonadota</taxon>
        <taxon>Betaproteobacteria</taxon>
        <taxon>Burkholderiales</taxon>
        <taxon>Comamonadaceae</taxon>
        <taxon>Diaphorobacter</taxon>
    </lineage>
</organism>
<proteinExistence type="predicted"/>
<feature type="repeat" description="ANK" evidence="3">
    <location>
        <begin position="155"/>
        <end position="187"/>
    </location>
</feature>
<keyword evidence="1" id="KW-0677">Repeat</keyword>
<feature type="repeat" description="ANK" evidence="3">
    <location>
        <begin position="120"/>
        <end position="154"/>
    </location>
</feature>